<proteinExistence type="inferred from homology"/>
<accession>D2V9G8</accession>
<dbReference type="KEGG" id="ngr:NAEGRDRAFT_65436"/>
<keyword evidence="4" id="KW-1185">Reference proteome</keyword>
<dbReference type="GO" id="GO:0048188">
    <property type="term" value="C:Set1C/COMPASS complex"/>
    <property type="evidence" value="ECO:0007669"/>
    <property type="project" value="InterPro"/>
</dbReference>
<dbReference type="PANTHER" id="PTHR23356">
    <property type="entry name" value="DPY30-RELATED"/>
    <property type="match status" value="1"/>
</dbReference>
<evidence type="ECO:0000313" key="4">
    <source>
        <dbReference type="Proteomes" id="UP000006671"/>
    </source>
</evidence>
<dbReference type="VEuPathDB" id="AmoebaDB:NAEGRDRAFT_65436"/>
<reference evidence="3 4" key="1">
    <citation type="journal article" date="2010" name="Cell">
        <title>The genome of Naegleria gruberi illuminates early eukaryotic versatility.</title>
        <authorList>
            <person name="Fritz-Laylin L.K."/>
            <person name="Prochnik S.E."/>
            <person name="Ginger M.L."/>
            <person name="Dacks J.B."/>
            <person name="Carpenter M.L."/>
            <person name="Field M.C."/>
            <person name="Kuo A."/>
            <person name="Paredez A."/>
            <person name="Chapman J."/>
            <person name="Pham J."/>
            <person name="Shu S."/>
            <person name="Neupane R."/>
            <person name="Cipriano M."/>
            <person name="Mancuso J."/>
            <person name="Tu H."/>
            <person name="Salamov A."/>
            <person name="Lindquist E."/>
            <person name="Shapiro H."/>
            <person name="Lucas S."/>
            <person name="Grigoriev I.V."/>
            <person name="Cande W.Z."/>
            <person name="Fulton C."/>
            <person name="Rokhsar D.S."/>
            <person name="Dawson S.C."/>
        </authorList>
    </citation>
    <scope>NUCLEOTIDE SEQUENCE [LARGE SCALE GENOMIC DNA]</scope>
    <source>
        <strain evidence="3 4">NEG-M</strain>
    </source>
</reference>
<comment type="similarity">
    <text evidence="1">Belongs to the dpy-30 family.</text>
</comment>
<sequence length="203" mass="23795">MAQYLKETVAPLLAKGIAECIEAQPQDPIEYLGLWMLHQQQKEQLREKRRKQEEENERILKEWMETKGKLLEKAVERIQNVVRDFIHRQRKDKESEQRKVVALEQIWKDLMSKAAVDQKIQENEAKEHSEALAEKERVVHEKMFEASKEFITKLEKDRITLIKKAFRPPTLGSRNCKTTIDGCVLAIPMAGQLSLIQRKFDTS</sequence>
<dbReference type="InParanoid" id="D2V9G8"/>
<dbReference type="PANTHER" id="PTHR23356:SF16">
    <property type="entry name" value="DPY30 DOMAIN CONTAINING 2"/>
    <property type="match status" value="1"/>
</dbReference>
<dbReference type="InterPro" id="IPR049630">
    <property type="entry name" value="DYDC-like_DD"/>
</dbReference>
<dbReference type="CDD" id="cd22966">
    <property type="entry name" value="DD_DYDC-like"/>
    <property type="match status" value="1"/>
</dbReference>
<feature type="coiled-coil region" evidence="2">
    <location>
        <begin position="35"/>
        <end position="62"/>
    </location>
</feature>
<dbReference type="OrthoDB" id="417678at2759"/>
<name>D2V9G8_NAEGR</name>
<dbReference type="PROSITE" id="PS50096">
    <property type="entry name" value="IQ"/>
    <property type="match status" value="1"/>
</dbReference>
<evidence type="ECO:0000256" key="2">
    <source>
        <dbReference type="SAM" id="Coils"/>
    </source>
</evidence>
<dbReference type="InterPro" id="IPR037856">
    <property type="entry name" value="Sdc1/DPY30"/>
</dbReference>
<dbReference type="EMBL" id="GG738858">
    <property type="protein sequence ID" value="EFC46456.1"/>
    <property type="molecule type" value="Genomic_DNA"/>
</dbReference>
<dbReference type="Gene3D" id="1.20.890.10">
    <property type="entry name" value="cAMP-dependent protein kinase regulatory subunit, dimerization-anchoring domain"/>
    <property type="match status" value="1"/>
</dbReference>
<organism evidence="4">
    <name type="scientific">Naegleria gruberi</name>
    <name type="common">Amoeba</name>
    <dbReference type="NCBI Taxonomy" id="5762"/>
    <lineage>
        <taxon>Eukaryota</taxon>
        <taxon>Discoba</taxon>
        <taxon>Heterolobosea</taxon>
        <taxon>Tetramitia</taxon>
        <taxon>Eutetramitia</taxon>
        <taxon>Vahlkampfiidae</taxon>
        <taxon>Naegleria</taxon>
    </lineage>
</organism>
<evidence type="ECO:0000256" key="1">
    <source>
        <dbReference type="ARBA" id="ARBA00010849"/>
    </source>
</evidence>
<keyword evidence="2" id="KW-0175">Coiled coil</keyword>
<dbReference type="GeneID" id="8848669"/>
<dbReference type="InterPro" id="IPR007858">
    <property type="entry name" value="Dpy-30_motif"/>
</dbReference>
<evidence type="ECO:0000313" key="3">
    <source>
        <dbReference type="EMBL" id="EFC46456.1"/>
    </source>
</evidence>
<protein>
    <submittedName>
        <fullName evidence="3">Predicted protein</fullName>
    </submittedName>
</protein>
<gene>
    <name evidence="3" type="ORF">NAEGRDRAFT_65436</name>
</gene>
<dbReference type="RefSeq" id="XP_002679200.1">
    <property type="nucleotide sequence ID" value="XM_002679154.1"/>
</dbReference>
<dbReference type="Proteomes" id="UP000006671">
    <property type="component" value="Unassembled WGS sequence"/>
</dbReference>
<dbReference type="AlphaFoldDB" id="D2V9G8"/>
<dbReference type="Pfam" id="PF05186">
    <property type="entry name" value="Dpy-30"/>
    <property type="match status" value="1"/>
</dbReference>